<protein>
    <submittedName>
        <fullName evidence="1">Uncharacterized protein</fullName>
    </submittedName>
</protein>
<accession>A0A514A2J3</accession>
<dbReference type="GeneID" id="55618234"/>
<keyword evidence="2" id="KW-1185">Reference proteome</keyword>
<evidence type="ECO:0000313" key="1">
    <source>
        <dbReference type="EMBL" id="QDH47493.1"/>
    </source>
</evidence>
<dbReference type="EMBL" id="MK905543">
    <property type="protein sequence ID" value="QDH47493.1"/>
    <property type="molecule type" value="Genomic_DNA"/>
</dbReference>
<organism evidence="1 2">
    <name type="scientific">Vibrio phage USC-1</name>
    <dbReference type="NCBI Taxonomy" id="2592615"/>
    <lineage>
        <taxon>Viruses</taxon>
        <taxon>Duplodnaviria</taxon>
        <taxon>Heunggongvirae</taxon>
        <taxon>Uroviricota</taxon>
        <taxon>Caudoviricetes</taxon>
        <taxon>Chimalliviridae</taxon>
        <taxon>Gorgonvirinae</taxon>
        <taxon>Aphroditevirus</taxon>
        <taxon>Aphroditevirus USC1</taxon>
    </lineage>
</organism>
<evidence type="ECO:0000313" key="2">
    <source>
        <dbReference type="Proteomes" id="UP000320568"/>
    </source>
</evidence>
<dbReference type="KEGG" id="vg:55618234"/>
<name>A0A514A2J3_9CAUD</name>
<reference evidence="1 2" key="1">
    <citation type="submission" date="2019-05" db="EMBL/GenBank/DDBJ databases">
        <authorList>
            <person name="Le T.S."/>
            <person name="Kurtboke I."/>
        </authorList>
    </citation>
    <scope>NUCLEOTIDE SEQUENCE [LARGE SCALE GENOMIC DNA]</scope>
</reference>
<dbReference type="RefSeq" id="YP_009847835.1">
    <property type="nucleotide sequence ID" value="NC_048779.1"/>
</dbReference>
<dbReference type="Proteomes" id="UP000320568">
    <property type="component" value="Segment"/>
</dbReference>
<proteinExistence type="predicted"/>
<sequence>MNKGVIVMGKYTPPKEEQTFDQVEKPVVETKEEVHLAEESEKFDAGEEPAVAILNERIDKFIMLLADRRNVPSENYGKEQLEFMAAMDELIKQPYDVFSTVMDKLVNRVRLEPKAFSMDRLFVHTMHPEVKVAKNDIYLQKHIALLSAIVTLGRNLKDRQRVGRQVDIVMLTKGYHPKVAQNLQNYFNRVYS</sequence>